<reference evidence="1 2" key="2">
    <citation type="journal article" date="2022" name="Mol. Ecol. Resour.">
        <title>The genomes of chicory, endive, great burdock and yacon provide insights into Asteraceae paleo-polyploidization history and plant inulin production.</title>
        <authorList>
            <person name="Fan W."/>
            <person name="Wang S."/>
            <person name="Wang H."/>
            <person name="Wang A."/>
            <person name="Jiang F."/>
            <person name="Liu H."/>
            <person name="Zhao H."/>
            <person name="Xu D."/>
            <person name="Zhang Y."/>
        </authorList>
    </citation>
    <scope>NUCLEOTIDE SEQUENCE [LARGE SCALE GENOMIC DNA]</scope>
    <source>
        <strain evidence="2">cv. Yunnan</strain>
        <tissue evidence="1">Leaves</tissue>
    </source>
</reference>
<evidence type="ECO:0000313" key="2">
    <source>
        <dbReference type="Proteomes" id="UP001056120"/>
    </source>
</evidence>
<comment type="caution">
    <text evidence="1">The sequence shown here is derived from an EMBL/GenBank/DDBJ whole genome shotgun (WGS) entry which is preliminary data.</text>
</comment>
<sequence>MVIHCPPGIRHFKASFGDSIAPLQNSKFDRFSLQRKLPYALNFAKLHLERRKMLVVYCNSGGNVDC</sequence>
<dbReference type="EMBL" id="CM042019">
    <property type="protein sequence ID" value="KAI3824900.1"/>
    <property type="molecule type" value="Genomic_DNA"/>
</dbReference>
<protein>
    <submittedName>
        <fullName evidence="1">Uncharacterized protein</fullName>
    </submittedName>
</protein>
<name>A0ACB9JY75_9ASTR</name>
<reference evidence="2" key="1">
    <citation type="journal article" date="2022" name="Mol. Ecol. Resour.">
        <title>The genomes of chicory, endive, great burdock and yacon provide insights into Asteraceae palaeo-polyploidization history and plant inulin production.</title>
        <authorList>
            <person name="Fan W."/>
            <person name="Wang S."/>
            <person name="Wang H."/>
            <person name="Wang A."/>
            <person name="Jiang F."/>
            <person name="Liu H."/>
            <person name="Zhao H."/>
            <person name="Xu D."/>
            <person name="Zhang Y."/>
        </authorList>
    </citation>
    <scope>NUCLEOTIDE SEQUENCE [LARGE SCALE GENOMIC DNA]</scope>
    <source>
        <strain evidence="2">cv. Yunnan</strain>
    </source>
</reference>
<gene>
    <name evidence="1" type="ORF">L1987_06373</name>
</gene>
<accession>A0ACB9JY75</accession>
<organism evidence="1 2">
    <name type="scientific">Smallanthus sonchifolius</name>
    <dbReference type="NCBI Taxonomy" id="185202"/>
    <lineage>
        <taxon>Eukaryota</taxon>
        <taxon>Viridiplantae</taxon>
        <taxon>Streptophyta</taxon>
        <taxon>Embryophyta</taxon>
        <taxon>Tracheophyta</taxon>
        <taxon>Spermatophyta</taxon>
        <taxon>Magnoliopsida</taxon>
        <taxon>eudicotyledons</taxon>
        <taxon>Gunneridae</taxon>
        <taxon>Pentapetalae</taxon>
        <taxon>asterids</taxon>
        <taxon>campanulids</taxon>
        <taxon>Asterales</taxon>
        <taxon>Asteraceae</taxon>
        <taxon>Asteroideae</taxon>
        <taxon>Heliantheae alliance</taxon>
        <taxon>Millerieae</taxon>
        <taxon>Smallanthus</taxon>
    </lineage>
</organism>
<keyword evidence="2" id="KW-1185">Reference proteome</keyword>
<evidence type="ECO:0000313" key="1">
    <source>
        <dbReference type="EMBL" id="KAI3824900.1"/>
    </source>
</evidence>
<dbReference type="Proteomes" id="UP001056120">
    <property type="component" value="Linkage Group LG02"/>
</dbReference>
<proteinExistence type="predicted"/>